<feature type="region of interest" description="Disordered" evidence="1">
    <location>
        <begin position="82"/>
        <end position="102"/>
    </location>
</feature>
<dbReference type="EMBL" id="JBAMIC010000007">
    <property type="protein sequence ID" value="KAK7105493.1"/>
    <property type="molecule type" value="Genomic_DNA"/>
</dbReference>
<evidence type="ECO:0000313" key="3">
    <source>
        <dbReference type="EMBL" id="KAK7105493.1"/>
    </source>
</evidence>
<protein>
    <submittedName>
        <fullName evidence="3">Uncharacterized protein</fullName>
    </submittedName>
</protein>
<comment type="caution">
    <text evidence="3">The sequence shown here is derived from an EMBL/GenBank/DDBJ whole genome shotgun (WGS) entry which is preliminary data.</text>
</comment>
<organism evidence="3 4">
    <name type="scientific">Littorina saxatilis</name>
    <dbReference type="NCBI Taxonomy" id="31220"/>
    <lineage>
        <taxon>Eukaryota</taxon>
        <taxon>Metazoa</taxon>
        <taxon>Spiralia</taxon>
        <taxon>Lophotrochozoa</taxon>
        <taxon>Mollusca</taxon>
        <taxon>Gastropoda</taxon>
        <taxon>Caenogastropoda</taxon>
        <taxon>Littorinimorpha</taxon>
        <taxon>Littorinoidea</taxon>
        <taxon>Littorinidae</taxon>
        <taxon>Littorina</taxon>
    </lineage>
</organism>
<keyword evidence="2" id="KW-0812">Transmembrane</keyword>
<name>A0AAN9BHX5_9CAEN</name>
<reference evidence="3 4" key="1">
    <citation type="submission" date="2024-02" db="EMBL/GenBank/DDBJ databases">
        <title>Chromosome-scale genome assembly of the rough periwinkle Littorina saxatilis.</title>
        <authorList>
            <person name="De Jode A."/>
            <person name="Faria R."/>
            <person name="Formenti G."/>
            <person name="Sims Y."/>
            <person name="Smith T.P."/>
            <person name="Tracey A."/>
            <person name="Wood J.M.D."/>
            <person name="Zagrodzka Z.B."/>
            <person name="Johannesson K."/>
            <person name="Butlin R.K."/>
            <person name="Leder E.H."/>
        </authorList>
    </citation>
    <scope>NUCLEOTIDE SEQUENCE [LARGE SCALE GENOMIC DNA]</scope>
    <source>
        <strain evidence="3">Snail1</strain>
        <tissue evidence="3">Muscle</tissue>
    </source>
</reference>
<evidence type="ECO:0000256" key="2">
    <source>
        <dbReference type="SAM" id="Phobius"/>
    </source>
</evidence>
<dbReference type="CDD" id="cd12087">
    <property type="entry name" value="TM_EGFR-like"/>
    <property type="match status" value="1"/>
</dbReference>
<dbReference type="AlphaFoldDB" id="A0AAN9BHX5"/>
<evidence type="ECO:0000313" key="4">
    <source>
        <dbReference type="Proteomes" id="UP001374579"/>
    </source>
</evidence>
<keyword evidence="2" id="KW-1133">Transmembrane helix</keyword>
<evidence type="ECO:0000256" key="1">
    <source>
        <dbReference type="SAM" id="MobiDB-lite"/>
    </source>
</evidence>
<keyword evidence="2" id="KW-0472">Membrane</keyword>
<gene>
    <name evidence="3" type="ORF">V1264_016860</name>
</gene>
<sequence length="179" mass="19255">MFSASVFIHQVSSTAWLLEAVAAGASGFLLILAVVIAIAVVLRRRKSHEEAGNKTEDTDRGDDDVAEERISAIYHEVDDTAAAENNDPNGHTSAGHASGPQASGTAVRLGNIYARVNTAEKNVAGYRGCPSELKNTSCTTEDMSEMTVTTESDDEYRCLQFTRPCQVDTDSTYSHLTPL</sequence>
<feature type="transmembrane region" description="Helical" evidence="2">
    <location>
        <begin position="20"/>
        <end position="42"/>
    </location>
</feature>
<accession>A0AAN9BHX5</accession>
<keyword evidence="4" id="KW-1185">Reference proteome</keyword>
<proteinExistence type="predicted"/>
<dbReference type="Proteomes" id="UP001374579">
    <property type="component" value="Unassembled WGS sequence"/>
</dbReference>